<dbReference type="InterPro" id="IPR013107">
    <property type="entry name" value="Acyl-CoA_DH_C"/>
</dbReference>
<dbReference type="EMBL" id="RXHJ01000006">
    <property type="protein sequence ID" value="RSZ63947.1"/>
    <property type="molecule type" value="Genomic_DNA"/>
</dbReference>
<dbReference type="PANTHER" id="PTHR43884">
    <property type="entry name" value="ACYL-COA DEHYDROGENASE"/>
    <property type="match status" value="1"/>
</dbReference>
<dbReference type="InterPro" id="IPR037069">
    <property type="entry name" value="AcylCoA_DH/ox_N_sf"/>
</dbReference>
<dbReference type="GO" id="GO:0003995">
    <property type="term" value="F:acyl-CoA dehydrogenase activity"/>
    <property type="evidence" value="ECO:0007669"/>
    <property type="project" value="TreeGrafter"/>
</dbReference>
<dbReference type="Proteomes" id="UP000274907">
    <property type="component" value="Unassembled WGS sequence"/>
</dbReference>
<feature type="domain" description="Acyl-CoA dehydrogenase/oxidase N-terminal" evidence="2">
    <location>
        <begin position="40"/>
        <end position="117"/>
    </location>
</feature>
<evidence type="ECO:0000313" key="5">
    <source>
        <dbReference type="Proteomes" id="UP000274907"/>
    </source>
</evidence>
<gene>
    <name evidence="4" type="ORF">EAH68_06880</name>
</gene>
<dbReference type="InterPro" id="IPR046373">
    <property type="entry name" value="Acyl-CoA_Oxase/DH_mid-dom_sf"/>
</dbReference>
<feature type="domain" description="Acyl-CoA dehydrogenase C-terminal" evidence="3">
    <location>
        <begin position="241"/>
        <end position="367"/>
    </location>
</feature>
<comment type="caution">
    <text evidence="4">The sequence shown here is derived from an EMBL/GenBank/DDBJ whole genome shotgun (WGS) entry which is preliminary data.</text>
</comment>
<dbReference type="SUPFAM" id="SSF56645">
    <property type="entry name" value="Acyl-CoA dehydrogenase NM domain-like"/>
    <property type="match status" value="1"/>
</dbReference>
<dbReference type="AlphaFoldDB" id="A0A3S0B4W8"/>
<keyword evidence="1" id="KW-0560">Oxidoreductase</keyword>
<keyword evidence="5" id="KW-1185">Reference proteome</keyword>
<protein>
    <submittedName>
        <fullName evidence="4">Acyl-CoA dehydrogenase</fullName>
    </submittedName>
</protein>
<reference evidence="4 5" key="1">
    <citation type="submission" date="2018-12" db="EMBL/GenBank/DDBJ databases">
        <title>YIM 101343 draft genome.</title>
        <authorList>
            <person name="Chen X."/>
        </authorList>
    </citation>
    <scope>NUCLEOTIDE SEQUENCE [LARGE SCALE GENOMIC DNA]</scope>
    <source>
        <strain evidence="4 5">YIM 101343</strain>
    </source>
</reference>
<dbReference type="PANTHER" id="PTHR43884:SF12">
    <property type="entry name" value="ISOVALERYL-COA DEHYDROGENASE, MITOCHONDRIAL-RELATED"/>
    <property type="match status" value="1"/>
</dbReference>
<dbReference type="InterPro" id="IPR009100">
    <property type="entry name" value="AcylCoA_DH/oxidase_NM_dom_sf"/>
</dbReference>
<proteinExistence type="predicted"/>
<dbReference type="PIRSF" id="PIRSF016578">
    <property type="entry name" value="HsaA"/>
    <property type="match status" value="1"/>
</dbReference>
<dbReference type="InterPro" id="IPR013786">
    <property type="entry name" value="AcylCoA_DH/ox_N"/>
</dbReference>
<evidence type="ECO:0000259" key="3">
    <source>
        <dbReference type="Pfam" id="PF08028"/>
    </source>
</evidence>
<dbReference type="OrthoDB" id="3404950at2"/>
<dbReference type="RefSeq" id="WP_126120580.1">
    <property type="nucleotide sequence ID" value="NZ_RXHJ01000006.1"/>
</dbReference>
<name>A0A3S0B4W8_9CORY</name>
<organism evidence="4 5">
    <name type="scientific">Corynebacterium hylobatis</name>
    <dbReference type="NCBI Taxonomy" id="1859290"/>
    <lineage>
        <taxon>Bacteria</taxon>
        <taxon>Bacillati</taxon>
        <taxon>Actinomycetota</taxon>
        <taxon>Actinomycetes</taxon>
        <taxon>Mycobacteriales</taxon>
        <taxon>Corynebacteriaceae</taxon>
        <taxon>Corynebacterium</taxon>
    </lineage>
</organism>
<sequence length="403" mass="44166">MTATLKTPNRAGLNPGHEFEALMDRLDGITDLLRANGEKNEELGHLTDESFQALKDVGAFKIGIPEELGGYELKPTQTLAVLEKVSQADPASGWVLMVLQMISGTTAAYLPEEAQRELFPGNGEYALVAGQGTRFGKAKRVDGGYLVTGNWFFGSGMPHANWIHTGAIDEESGRVMMVHFPREKASLDGNWDVLGLRATGSIDYSCEDVFVPDAYVYEPNTTDPLAGGALYKTGLALMSGICHTGWALGVGRRFLDEMQAHAAKKKNQPGASTNTDQFYAEYAQAEARMRSARAWAMEVWGDNERSLDAGEKLTMQQETLTRLVLNNTTWAAHDVSQTVHLWSATALARRGDLQRTFRDMHIGTGHVTSGPVVLQQVGKYLAGLATPDAHWNFFNLEEPTPFE</sequence>
<dbReference type="GO" id="GO:0050660">
    <property type="term" value="F:flavin adenine dinucleotide binding"/>
    <property type="evidence" value="ECO:0007669"/>
    <property type="project" value="InterPro"/>
</dbReference>
<dbReference type="Gene3D" id="1.20.140.10">
    <property type="entry name" value="Butyryl-CoA Dehydrogenase, subunit A, domain 3"/>
    <property type="match status" value="1"/>
</dbReference>
<evidence type="ECO:0000313" key="4">
    <source>
        <dbReference type="EMBL" id="RSZ63947.1"/>
    </source>
</evidence>
<dbReference type="Gene3D" id="2.40.110.10">
    <property type="entry name" value="Butyryl-CoA Dehydrogenase, subunit A, domain 2"/>
    <property type="match status" value="1"/>
</dbReference>
<dbReference type="SUPFAM" id="SSF47203">
    <property type="entry name" value="Acyl-CoA dehydrogenase C-terminal domain-like"/>
    <property type="match status" value="1"/>
</dbReference>
<evidence type="ECO:0000259" key="2">
    <source>
        <dbReference type="Pfam" id="PF02771"/>
    </source>
</evidence>
<dbReference type="Gene3D" id="1.10.540.10">
    <property type="entry name" value="Acyl-CoA dehydrogenase/oxidase, N-terminal domain"/>
    <property type="match status" value="1"/>
</dbReference>
<dbReference type="Pfam" id="PF08028">
    <property type="entry name" value="Acyl-CoA_dh_2"/>
    <property type="match status" value="1"/>
</dbReference>
<dbReference type="InterPro" id="IPR036250">
    <property type="entry name" value="AcylCo_DH-like_C"/>
</dbReference>
<accession>A0A3S0B4W8</accession>
<dbReference type="Pfam" id="PF02771">
    <property type="entry name" value="Acyl-CoA_dh_N"/>
    <property type="match status" value="1"/>
</dbReference>
<evidence type="ECO:0000256" key="1">
    <source>
        <dbReference type="ARBA" id="ARBA00023002"/>
    </source>
</evidence>